<organism evidence="1 2">
    <name type="scientific">Inconstantimicrobium mannanitabidum</name>
    <dbReference type="NCBI Taxonomy" id="1604901"/>
    <lineage>
        <taxon>Bacteria</taxon>
        <taxon>Bacillati</taxon>
        <taxon>Bacillota</taxon>
        <taxon>Clostridia</taxon>
        <taxon>Eubacteriales</taxon>
        <taxon>Clostridiaceae</taxon>
        <taxon>Inconstantimicrobium</taxon>
    </lineage>
</organism>
<proteinExistence type="predicted"/>
<evidence type="ECO:0000313" key="2">
    <source>
        <dbReference type="Proteomes" id="UP001058074"/>
    </source>
</evidence>
<evidence type="ECO:0000313" key="1">
    <source>
        <dbReference type="EMBL" id="GKX67430.1"/>
    </source>
</evidence>
<dbReference type="EMBL" id="BROD01000001">
    <property type="protein sequence ID" value="GKX67430.1"/>
    <property type="molecule type" value="Genomic_DNA"/>
</dbReference>
<comment type="caution">
    <text evidence="1">The sequence shown here is derived from an EMBL/GenBank/DDBJ whole genome shotgun (WGS) entry which is preliminary data.</text>
</comment>
<keyword evidence="2" id="KW-1185">Reference proteome</keyword>
<protein>
    <submittedName>
        <fullName evidence="1">Uncharacterized protein</fullName>
    </submittedName>
</protein>
<dbReference type="Proteomes" id="UP001058074">
    <property type="component" value="Unassembled WGS sequence"/>
</dbReference>
<sequence length="314" mass="35119">MNFMLIMVVMGVIVAATIVAIVLIIVNSRKDYEEIDDGAVGENTVAVKRKTITKIKKDAEQAVNKEGLINYNCYEMTLIEKVKWSLIAMGVVFICSYIFYNSVIWAGIVSLIGIGYYKIKKKNIISKRKQKLLLQFKEALYIISSSLSAGKSVENAFVDAYDDLKTIFDFGKEDYILQELTYINRRIKINQTIEEALDDFATRSGLEDVVTFSSVFGACKSTGGNLKSVTEITSNIIGEKISIKQDIETLISGKKFESNILTIIPFAIVLFIRISSPDFLEPLYTIQGRLISTGALVIILISTLWGRKITNIEV</sequence>
<reference evidence="1" key="1">
    <citation type="journal article" date="2025" name="Int. J. Syst. Evol. Microbiol.">
        <title>Inconstantimicrobium mannanitabidum sp. nov., a novel member of the family Clostridiaceae isolated from anoxic soil under the treatment of reductive soil disinfestation.</title>
        <authorList>
            <person name="Ueki A."/>
            <person name="Tonouchi A."/>
            <person name="Honma S."/>
            <person name="Kaku N."/>
            <person name="Ueki K."/>
        </authorList>
    </citation>
    <scope>NUCLEOTIDE SEQUENCE</scope>
    <source>
        <strain evidence="1">TW13</strain>
    </source>
</reference>
<gene>
    <name evidence="1" type="ORF">rsdtw13_26880</name>
</gene>
<name>A0ACB5RE86_9CLOT</name>
<accession>A0ACB5RE86</accession>